<gene>
    <name evidence="2" type="ORF">TSOC_004682</name>
</gene>
<name>A0A2J8A8A1_9CHLO</name>
<organism evidence="2 3">
    <name type="scientific">Tetrabaena socialis</name>
    <dbReference type="NCBI Taxonomy" id="47790"/>
    <lineage>
        <taxon>Eukaryota</taxon>
        <taxon>Viridiplantae</taxon>
        <taxon>Chlorophyta</taxon>
        <taxon>core chlorophytes</taxon>
        <taxon>Chlorophyceae</taxon>
        <taxon>CS clade</taxon>
        <taxon>Chlamydomonadales</taxon>
        <taxon>Tetrabaenaceae</taxon>
        <taxon>Tetrabaena</taxon>
    </lineage>
</organism>
<dbReference type="EMBL" id="PGGS01000117">
    <property type="protein sequence ID" value="PNH08741.1"/>
    <property type="molecule type" value="Genomic_DNA"/>
</dbReference>
<dbReference type="Proteomes" id="UP000236333">
    <property type="component" value="Unassembled WGS sequence"/>
</dbReference>
<feature type="region of interest" description="Disordered" evidence="1">
    <location>
        <begin position="177"/>
        <end position="211"/>
    </location>
</feature>
<sequence length="345" mass="33382">MKRLAASKCRPGPHPHVEPPKPPASPSLSLSSRPREAAPPRAADRPPAVVTVTRMGPGSCNAEAGCTSGRCRRLMLPWARRVGVLRAPGGDGGDGAAPPRLARCAAAAAAGGGAATVSGWPLKCQAASASLLASVPAPLGGSCVAPTGPQPSPPHAASTFAPATVAALYTAWADAGAATGGSQGSEMRRVASSMHSSSRPSPSKSEAGAWGTPYGGIAAGGGCGRTSGGEGSSPCMRPQGGTADGCGCHVLPWVERGGEYDGPPPQAAATPGAPGAVTGAALLRSAPPAASGEAAWPVPSAAEPAVSAVRPCSPGAARAWASSPGAAGARSAGTDGSAMEPPFGL</sequence>
<comment type="caution">
    <text evidence="2">The sequence shown here is derived from an EMBL/GenBank/DDBJ whole genome shotgun (WGS) entry which is preliminary data.</text>
</comment>
<proteinExistence type="predicted"/>
<dbReference type="AlphaFoldDB" id="A0A2J8A8A1"/>
<feature type="compositionally biased region" description="Low complexity" evidence="1">
    <location>
        <begin position="316"/>
        <end position="333"/>
    </location>
</feature>
<evidence type="ECO:0000313" key="2">
    <source>
        <dbReference type="EMBL" id="PNH08741.1"/>
    </source>
</evidence>
<keyword evidence="3" id="KW-1185">Reference proteome</keyword>
<feature type="region of interest" description="Disordered" evidence="1">
    <location>
        <begin position="316"/>
        <end position="345"/>
    </location>
</feature>
<feature type="compositionally biased region" description="Basic and acidic residues" evidence="1">
    <location>
        <begin position="33"/>
        <end position="44"/>
    </location>
</feature>
<reference evidence="2 3" key="1">
    <citation type="journal article" date="2017" name="Mol. Biol. Evol.">
        <title>The 4-celled Tetrabaena socialis nuclear genome reveals the essential components for genetic control of cell number at the origin of multicellularity in the volvocine lineage.</title>
        <authorList>
            <person name="Featherston J."/>
            <person name="Arakaki Y."/>
            <person name="Hanschen E.R."/>
            <person name="Ferris P.J."/>
            <person name="Michod R.E."/>
            <person name="Olson B.J.S.C."/>
            <person name="Nozaki H."/>
            <person name="Durand P.M."/>
        </authorList>
    </citation>
    <scope>NUCLEOTIDE SEQUENCE [LARGE SCALE GENOMIC DNA]</scope>
    <source>
        <strain evidence="2 3">NIES-571</strain>
    </source>
</reference>
<feature type="compositionally biased region" description="Low complexity" evidence="1">
    <location>
        <begin position="192"/>
        <end position="211"/>
    </location>
</feature>
<evidence type="ECO:0000256" key="1">
    <source>
        <dbReference type="SAM" id="MobiDB-lite"/>
    </source>
</evidence>
<protein>
    <submittedName>
        <fullName evidence="2">Uncharacterized protein</fullName>
    </submittedName>
</protein>
<feature type="region of interest" description="Disordered" evidence="1">
    <location>
        <begin position="1"/>
        <end position="47"/>
    </location>
</feature>
<accession>A0A2J8A8A1</accession>
<evidence type="ECO:0000313" key="3">
    <source>
        <dbReference type="Proteomes" id="UP000236333"/>
    </source>
</evidence>